<dbReference type="Proteomes" id="UP000739284">
    <property type="component" value="Unassembled WGS sequence"/>
</dbReference>
<sequence>MQKKLLSLCIALAVSNNALAGTEIQSKNKVEETTCPTKTSELSKEQRAKLPKKCLTAEDDTMWEWIAGGAAAAVAGIVAIASGGGG</sequence>
<organism evidence="2 3">
    <name type="scientific">Rahnella ecdela</name>
    <dbReference type="NCBI Taxonomy" id="2816250"/>
    <lineage>
        <taxon>Bacteria</taxon>
        <taxon>Pseudomonadati</taxon>
        <taxon>Pseudomonadota</taxon>
        <taxon>Gammaproteobacteria</taxon>
        <taxon>Enterobacterales</taxon>
        <taxon>Yersiniaceae</taxon>
        <taxon>Rahnella</taxon>
    </lineage>
</organism>
<feature type="signal peptide" evidence="1">
    <location>
        <begin position="1"/>
        <end position="20"/>
    </location>
</feature>
<accession>A0ABS6LEH5</accession>
<comment type="caution">
    <text evidence="2">The sequence shown here is derived from an EMBL/GenBank/DDBJ whole genome shotgun (WGS) entry which is preliminary data.</text>
</comment>
<reference evidence="2 3" key="1">
    <citation type="submission" date="2021-03" db="EMBL/GenBank/DDBJ databases">
        <title>Five novel Rahnella species.</title>
        <authorList>
            <person name="Brady C."/>
            <person name="Asselin J."/>
            <person name="Beer S."/>
            <person name="Bruberg M.B."/>
            <person name="Crampton B."/>
            <person name="Venter S."/>
            <person name="Arnold D."/>
            <person name="Denman S."/>
        </authorList>
    </citation>
    <scope>NUCLEOTIDE SEQUENCE [LARGE SCALE GENOMIC DNA]</scope>
    <source>
        <strain evidence="2 3">FRB 231</strain>
    </source>
</reference>
<evidence type="ECO:0000256" key="1">
    <source>
        <dbReference type="SAM" id="SignalP"/>
    </source>
</evidence>
<protein>
    <submittedName>
        <fullName evidence="2">Uncharacterized protein</fullName>
    </submittedName>
</protein>
<keyword evidence="3" id="KW-1185">Reference proteome</keyword>
<dbReference type="RefSeq" id="WP_217148812.1">
    <property type="nucleotide sequence ID" value="NZ_JAFMOY010000120.1"/>
</dbReference>
<name>A0ABS6LEH5_9GAMM</name>
<evidence type="ECO:0000313" key="2">
    <source>
        <dbReference type="EMBL" id="MBU9845031.1"/>
    </source>
</evidence>
<feature type="non-terminal residue" evidence="2">
    <location>
        <position position="86"/>
    </location>
</feature>
<evidence type="ECO:0000313" key="3">
    <source>
        <dbReference type="Proteomes" id="UP000739284"/>
    </source>
</evidence>
<gene>
    <name evidence="2" type="ORF">J1784_08395</name>
</gene>
<dbReference type="EMBL" id="JAFMOY010000120">
    <property type="protein sequence ID" value="MBU9845031.1"/>
    <property type="molecule type" value="Genomic_DNA"/>
</dbReference>
<keyword evidence="1" id="KW-0732">Signal</keyword>
<feature type="chain" id="PRO_5046189675" evidence="1">
    <location>
        <begin position="21"/>
        <end position="86"/>
    </location>
</feature>
<proteinExistence type="predicted"/>